<proteinExistence type="predicted"/>
<dbReference type="Proteomes" id="UP001295423">
    <property type="component" value="Unassembled WGS sequence"/>
</dbReference>
<dbReference type="AlphaFoldDB" id="A0AAD2FIS7"/>
<protein>
    <recommendedName>
        <fullName evidence="3">F-box domain-containing protein</fullName>
    </recommendedName>
</protein>
<gene>
    <name evidence="4" type="ORF">CYCCA115_LOCUS7766</name>
</gene>
<dbReference type="Pfam" id="PF23744">
    <property type="entry name" value="ARM_LRRK2"/>
    <property type="match status" value="1"/>
</dbReference>
<dbReference type="PROSITE" id="PS50181">
    <property type="entry name" value="FBOX"/>
    <property type="match status" value="1"/>
</dbReference>
<reference evidence="4" key="1">
    <citation type="submission" date="2023-08" db="EMBL/GenBank/DDBJ databases">
        <authorList>
            <person name="Audoor S."/>
            <person name="Bilcke G."/>
        </authorList>
    </citation>
    <scope>NUCLEOTIDE SEQUENCE</scope>
</reference>
<keyword evidence="1" id="KW-0677">Repeat</keyword>
<feature type="domain" description="F-box" evidence="3">
    <location>
        <begin position="137"/>
        <end position="186"/>
    </location>
</feature>
<dbReference type="InterPro" id="IPR016024">
    <property type="entry name" value="ARM-type_fold"/>
</dbReference>
<comment type="caution">
    <text evidence="4">The sequence shown here is derived from an EMBL/GenBank/DDBJ whole genome shotgun (WGS) entry which is preliminary data.</text>
</comment>
<dbReference type="InterPro" id="IPR056597">
    <property type="entry name" value="ARM_LRRK2"/>
</dbReference>
<sequence>MEQNKSNIDAVYENKIFTQKVCEENQAPMTLSNQPLHVIKFSIEPSEDGGGPLDADSAHDQQYSNSVATPGILTSYTDSENDGTPSSPTSCASMEKELLNFDTKQAPVDYPRLDHNNMQGLELDLGDSQTKCTYSVESPIFRLPSDIMAEILVFLEPSEVLEVVSSPLCKKWLQSYAHDHDLWKVLCTLKPFKVDHGSCQAPTNEGLLYSFIQVEGDLSFKVSRHRLVYISFVRCVNYLRSLKQGNRNTTSMKPSDRGIGNALGVATREVPYGIINRRRLGNEIPPRSKMETKVERNPQGSKLYDSETMPPPSKRPRYGKSMITSRLLGPSSVGAPSHLTLPRSCAIFSVVNWMVAHAHVEGIQTLCLEALPQLLEDEEHRTTAQRADLSNVVFRTMMAYPGSVNLHSAAFHTLVLLGRPLGGQEGMIIDLMDRPVLHGLSAGTAAFLDLEASGGNRSERRIPMVLDSMRRFEQDERLQTRACWALVNLALVPSQKSVIIHNGGIEATLRAMQQHPKSHGVQFRALFALINLAVPCTNSNNSTPADPVQNRILDTCVEKIVKLAVSAVMNFPSSSSIRNKACLVLHNLSLSSDYMMTLLWTRHCYNLLSFSANNDADDQVLQRSSIGAVQRMHDFMSHREGLETEFSSWIATEPDVPCLVS</sequence>
<dbReference type="PANTHER" id="PTHR22895:SF0">
    <property type="entry name" value="ARMADILLO REPEAT-CONTAINING PROTEIN 6"/>
    <property type="match status" value="1"/>
</dbReference>
<dbReference type="SMART" id="SM00185">
    <property type="entry name" value="ARM"/>
    <property type="match status" value="4"/>
</dbReference>
<feature type="region of interest" description="Disordered" evidence="2">
    <location>
        <begin position="290"/>
        <end position="318"/>
    </location>
</feature>
<accession>A0AAD2FIS7</accession>
<evidence type="ECO:0000313" key="4">
    <source>
        <dbReference type="EMBL" id="CAJ1942076.1"/>
    </source>
</evidence>
<evidence type="ECO:0000259" key="3">
    <source>
        <dbReference type="PROSITE" id="PS50181"/>
    </source>
</evidence>
<feature type="region of interest" description="Disordered" evidence="2">
    <location>
        <begin position="71"/>
        <end position="91"/>
    </location>
</feature>
<evidence type="ECO:0000256" key="1">
    <source>
        <dbReference type="ARBA" id="ARBA00022737"/>
    </source>
</evidence>
<dbReference type="InterPro" id="IPR011989">
    <property type="entry name" value="ARM-like"/>
</dbReference>
<dbReference type="PANTHER" id="PTHR22895">
    <property type="entry name" value="ARMADILLO REPEAT-CONTAINING PROTEIN 6"/>
    <property type="match status" value="1"/>
</dbReference>
<dbReference type="Gene3D" id="1.25.10.10">
    <property type="entry name" value="Leucine-rich Repeat Variant"/>
    <property type="match status" value="1"/>
</dbReference>
<dbReference type="InterPro" id="IPR001810">
    <property type="entry name" value="F-box_dom"/>
</dbReference>
<evidence type="ECO:0000313" key="5">
    <source>
        <dbReference type="Proteomes" id="UP001295423"/>
    </source>
</evidence>
<evidence type="ECO:0000256" key="2">
    <source>
        <dbReference type="SAM" id="MobiDB-lite"/>
    </source>
</evidence>
<organism evidence="4 5">
    <name type="scientific">Cylindrotheca closterium</name>
    <dbReference type="NCBI Taxonomy" id="2856"/>
    <lineage>
        <taxon>Eukaryota</taxon>
        <taxon>Sar</taxon>
        <taxon>Stramenopiles</taxon>
        <taxon>Ochrophyta</taxon>
        <taxon>Bacillariophyta</taxon>
        <taxon>Bacillariophyceae</taxon>
        <taxon>Bacillariophycidae</taxon>
        <taxon>Bacillariales</taxon>
        <taxon>Bacillariaceae</taxon>
        <taxon>Cylindrotheca</taxon>
    </lineage>
</organism>
<dbReference type="SUPFAM" id="SSF48371">
    <property type="entry name" value="ARM repeat"/>
    <property type="match status" value="1"/>
</dbReference>
<dbReference type="InterPro" id="IPR036047">
    <property type="entry name" value="F-box-like_dom_sf"/>
</dbReference>
<dbReference type="EMBL" id="CAKOGP040001112">
    <property type="protein sequence ID" value="CAJ1942076.1"/>
    <property type="molecule type" value="Genomic_DNA"/>
</dbReference>
<keyword evidence="5" id="KW-1185">Reference proteome</keyword>
<name>A0AAD2FIS7_9STRA</name>
<dbReference type="InterPro" id="IPR000225">
    <property type="entry name" value="Armadillo"/>
</dbReference>
<dbReference type="SUPFAM" id="SSF81383">
    <property type="entry name" value="F-box domain"/>
    <property type="match status" value="1"/>
</dbReference>